<protein>
    <submittedName>
        <fullName evidence="3">Uncharacterized protein</fullName>
    </submittedName>
</protein>
<evidence type="ECO:0000313" key="3">
    <source>
        <dbReference type="EMBL" id="PHN05240.1"/>
    </source>
</evidence>
<dbReference type="SUPFAM" id="SSF48452">
    <property type="entry name" value="TPR-like"/>
    <property type="match status" value="1"/>
</dbReference>
<feature type="transmembrane region" description="Helical" evidence="2">
    <location>
        <begin position="35"/>
        <end position="53"/>
    </location>
</feature>
<comment type="caution">
    <text evidence="3">The sequence shown here is derived from an EMBL/GenBank/DDBJ whole genome shotgun (WGS) entry which is preliminary data.</text>
</comment>
<dbReference type="Proteomes" id="UP000223913">
    <property type="component" value="Unassembled WGS sequence"/>
</dbReference>
<keyword evidence="2" id="KW-0472">Membrane</keyword>
<dbReference type="SMART" id="SM00028">
    <property type="entry name" value="TPR"/>
    <property type="match status" value="2"/>
</dbReference>
<dbReference type="EMBL" id="PDUD01000022">
    <property type="protein sequence ID" value="PHN05240.1"/>
    <property type="molecule type" value="Genomic_DNA"/>
</dbReference>
<evidence type="ECO:0000313" key="4">
    <source>
        <dbReference type="Proteomes" id="UP000223913"/>
    </source>
</evidence>
<evidence type="ECO:0000256" key="1">
    <source>
        <dbReference type="PROSITE-ProRule" id="PRU00339"/>
    </source>
</evidence>
<proteinExistence type="predicted"/>
<dbReference type="InterPro" id="IPR019734">
    <property type="entry name" value="TPR_rpt"/>
</dbReference>
<feature type="repeat" description="TPR" evidence="1">
    <location>
        <begin position="181"/>
        <end position="214"/>
    </location>
</feature>
<dbReference type="InterPro" id="IPR011990">
    <property type="entry name" value="TPR-like_helical_dom_sf"/>
</dbReference>
<keyword evidence="4" id="KW-1185">Reference proteome</keyword>
<keyword evidence="2" id="KW-0812">Transmembrane</keyword>
<accession>A0A2D0NA45</accession>
<dbReference type="RefSeq" id="WP_099151292.1">
    <property type="nucleotide sequence ID" value="NZ_PDUD01000022.1"/>
</dbReference>
<keyword evidence="2" id="KW-1133">Transmembrane helix</keyword>
<feature type="repeat" description="TPR" evidence="1">
    <location>
        <begin position="144"/>
        <end position="177"/>
    </location>
</feature>
<dbReference type="OrthoDB" id="9808622at2"/>
<name>A0A2D0NA45_FLAN2</name>
<dbReference type="Pfam" id="PF13424">
    <property type="entry name" value="TPR_12"/>
    <property type="match status" value="1"/>
</dbReference>
<keyword evidence="1" id="KW-0802">TPR repeat</keyword>
<organism evidence="3 4">
    <name type="scientific">Flavilitoribacter nigricans (strain ATCC 23147 / DSM 23189 / NBRC 102662 / NCIMB 1420 / SS-2)</name>
    <name type="common">Lewinella nigricans</name>
    <dbReference type="NCBI Taxonomy" id="1122177"/>
    <lineage>
        <taxon>Bacteria</taxon>
        <taxon>Pseudomonadati</taxon>
        <taxon>Bacteroidota</taxon>
        <taxon>Saprospiria</taxon>
        <taxon>Saprospirales</taxon>
        <taxon>Lewinellaceae</taxon>
        <taxon>Flavilitoribacter</taxon>
    </lineage>
</organism>
<dbReference type="Gene3D" id="1.25.40.10">
    <property type="entry name" value="Tetratricopeptide repeat domain"/>
    <property type="match status" value="2"/>
</dbReference>
<dbReference type="Pfam" id="PF13174">
    <property type="entry name" value="TPR_6"/>
    <property type="match status" value="1"/>
</dbReference>
<dbReference type="PROSITE" id="PS50005">
    <property type="entry name" value="TPR"/>
    <property type="match status" value="2"/>
</dbReference>
<gene>
    <name evidence="3" type="ORF">CRP01_17125</name>
</gene>
<reference evidence="3 4" key="1">
    <citation type="submission" date="2017-10" db="EMBL/GenBank/DDBJ databases">
        <title>The draft genome sequence of Lewinella nigricans NBRC 102662.</title>
        <authorList>
            <person name="Wang K."/>
        </authorList>
    </citation>
    <scope>NUCLEOTIDE SEQUENCE [LARGE SCALE GENOMIC DNA]</scope>
    <source>
        <strain evidence="3 4">NBRC 102662</strain>
    </source>
</reference>
<sequence>MARRIKNRKQADETLVDIVEVRDQAQGFFEKNQRLVFGFGVALILVFGGLLIYKNFYQAPREAEAIDQMNLAQYQFERDSFAQALTSPGVGSSGFLDIIDNYGGTEAANLAHYYAGISYLNLGQFEAAADYLEDYDPSGDILPVMKFGALGDTYSELGRMDDALSSYKKAVNQSDNSVLASYYLKKLGMLHEKQGDLEAAREAYEQVKTEYPDSPYASDIDKYLTRVADAS</sequence>
<dbReference type="AlphaFoldDB" id="A0A2D0NA45"/>
<evidence type="ECO:0000256" key="2">
    <source>
        <dbReference type="SAM" id="Phobius"/>
    </source>
</evidence>